<feature type="compositionally biased region" description="Polar residues" evidence="1">
    <location>
        <begin position="60"/>
        <end position="70"/>
    </location>
</feature>
<evidence type="ECO:0000313" key="2">
    <source>
        <dbReference type="EMBL" id="GMH01051.1"/>
    </source>
</evidence>
<dbReference type="Proteomes" id="UP001279734">
    <property type="component" value="Unassembled WGS sequence"/>
</dbReference>
<organism evidence="2 3">
    <name type="scientific">Nepenthes gracilis</name>
    <name type="common">Slender pitcher plant</name>
    <dbReference type="NCBI Taxonomy" id="150966"/>
    <lineage>
        <taxon>Eukaryota</taxon>
        <taxon>Viridiplantae</taxon>
        <taxon>Streptophyta</taxon>
        <taxon>Embryophyta</taxon>
        <taxon>Tracheophyta</taxon>
        <taxon>Spermatophyta</taxon>
        <taxon>Magnoliopsida</taxon>
        <taxon>eudicotyledons</taxon>
        <taxon>Gunneridae</taxon>
        <taxon>Pentapetalae</taxon>
        <taxon>Caryophyllales</taxon>
        <taxon>Nepenthaceae</taxon>
        <taxon>Nepenthes</taxon>
    </lineage>
</organism>
<feature type="region of interest" description="Disordered" evidence="1">
    <location>
        <begin position="36"/>
        <end position="70"/>
    </location>
</feature>
<keyword evidence="3" id="KW-1185">Reference proteome</keyword>
<proteinExistence type="predicted"/>
<dbReference type="EMBL" id="BSYO01000002">
    <property type="protein sequence ID" value="GMH01051.1"/>
    <property type="molecule type" value="Genomic_DNA"/>
</dbReference>
<name>A0AAD3P7N7_NEPGR</name>
<evidence type="ECO:0000256" key="1">
    <source>
        <dbReference type="SAM" id="MobiDB-lite"/>
    </source>
</evidence>
<reference evidence="2" key="1">
    <citation type="submission" date="2023-05" db="EMBL/GenBank/DDBJ databases">
        <title>Nepenthes gracilis genome sequencing.</title>
        <authorList>
            <person name="Fukushima K."/>
        </authorList>
    </citation>
    <scope>NUCLEOTIDE SEQUENCE</scope>
    <source>
        <strain evidence="2">SING2019-196</strain>
    </source>
</reference>
<accession>A0AAD3P7N7</accession>
<protein>
    <submittedName>
        <fullName evidence="2">Uncharacterized protein</fullName>
    </submittedName>
</protein>
<evidence type="ECO:0000313" key="3">
    <source>
        <dbReference type="Proteomes" id="UP001279734"/>
    </source>
</evidence>
<sequence>MPEESMAAIRGGSDDIGGRGGELWCGARLRRCGASHAQGRNHAGEKGCDGRERATLGRSAKTTLGSDGCR</sequence>
<comment type="caution">
    <text evidence="2">The sequence shown here is derived from an EMBL/GenBank/DDBJ whole genome shotgun (WGS) entry which is preliminary data.</text>
</comment>
<gene>
    <name evidence="2" type="ORF">Nepgr_002890</name>
</gene>
<dbReference type="AlphaFoldDB" id="A0AAD3P7N7"/>
<feature type="compositionally biased region" description="Basic and acidic residues" evidence="1">
    <location>
        <begin position="42"/>
        <end position="55"/>
    </location>
</feature>